<feature type="domain" description="Uracil-DNA glycosylase-like" evidence="1">
    <location>
        <begin position="25"/>
        <end position="185"/>
    </location>
</feature>
<name>A0A9D9EPC9_9SPIR</name>
<dbReference type="InterPro" id="IPR026353">
    <property type="entry name" value="Hypoxan-DNA_Glyclase"/>
</dbReference>
<dbReference type="SMART" id="SM00986">
    <property type="entry name" value="UDG"/>
    <property type="match status" value="1"/>
</dbReference>
<keyword evidence="2" id="KW-0378">Hydrolase</keyword>
<sequence>MGKTKNRAEGSGTAASCRPVVHNIAPVWDAGSRVLILGTMPSPSSRAAGFFYMHPRNRFWPVLAALFGERFAHSNASPDKSAAAAERREFLLRRHIALWDVLASCELEAAADATIRRPAANDFSALFAGAEITRVFCTGNTAFSLWQRLCAPRWPVPCGRLPSPSPANASWNLERLTQAYTGIVQACAAPGRNA</sequence>
<proteinExistence type="predicted"/>
<dbReference type="EMBL" id="JADIMS010000109">
    <property type="protein sequence ID" value="MBO8450640.1"/>
    <property type="molecule type" value="Genomic_DNA"/>
</dbReference>
<reference evidence="2" key="2">
    <citation type="journal article" date="2021" name="PeerJ">
        <title>Extensive microbial diversity within the chicken gut microbiome revealed by metagenomics and culture.</title>
        <authorList>
            <person name="Gilroy R."/>
            <person name="Ravi A."/>
            <person name="Getino M."/>
            <person name="Pursley I."/>
            <person name="Horton D.L."/>
            <person name="Alikhan N.F."/>
            <person name="Baker D."/>
            <person name="Gharbi K."/>
            <person name="Hall N."/>
            <person name="Watson M."/>
            <person name="Adriaenssens E.M."/>
            <person name="Foster-Nyarko E."/>
            <person name="Jarju S."/>
            <person name="Secka A."/>
            <person name="Antonio M."/>
            <person name="Oren A."/>
            <person name="Chaudhuri R.R."/>
            <person name="La Ragione R."/>
            <person name="Hildebrand F."/>
            <person name="Pallen M.J."/>
        </authorList>
    </citation>
    <scope>NUCLEOTIDE SEQUENCE</scope>
    <source>
        <strain evidence="2">B3-4054</strain>
    </source>
</reference>
<dbReference type="AlphaFoldDB" id="A0A9D9EPC9"/>
<dbReference type="SMART" id="SM00987">
    <property type="entry name" value="UreE_C"/>
    <property type="match status" value="1"/>
</dbReference>
<dbReference type="InterPro" id="IPR036895">
    <property type="entry name" value="Uracil-DNA_glycosylase-like_sf"/>
</dbReference>
<reference evidence="2" key="1">
    <citation type="submission" date="2020-10" db="EMBL/GenBank/DDBJ databases">
        <authorList>
            <person name="Gilroy R."/>
        </authorList>
    </citation>
    <scope>NUCLEOTIDE SEQUENCE</scope>
    <source>
        <strain evidence="2">B3-4054</strain>
    </source>
</reference>
<dbReference type="CDD" id="cd10032">
    <property type="entry name" value="UDG-F6_HDG"/>
    <property type="match status" value="1"/>
</dbReference>
<dbReference type="Proteomes" id="UP000823616">
    <property type="component" value="Unassembled WGS sequence"/>
</dbReference>
<keyword evidence="2" id="KW-0326">Glycosidase</keyword>
<evidence type="ECO:0000313" key="2">
    <source>
        <dbReference type="EMBL" id="MBO8450640.1"/>
    </source>
</evidence>
<dbReference type="Pfam" id="PF03167">
    <property type="entry name" value="UDG"/>
    <property type="match status" value="1"/>
</dbReference>
<dbReference type="InterPro" id="IPR005122">
    <property type="entry name" value="Uracil-DNA_glycosylase-like"/>
</dbReference>
<dbReference type="EC" id="3.2.2.15" evidence="2"/>
<comment type="caution">
    <text evidence="2">The sequence shown here is derived from an EMBL/GenBank/DDBJ whole genome shotgun (WGS) entry which is preliminary data.</text>
</comment>
<dbReference type="NCBIfam" id="TIGR04274">
    <property type="entry name" value="hypoxanDNAglyco"/>
    <property type="match status" value="1"/>
</dbReference>
<accession>A0A9D9EPC9</accession>
<dbReference type="Gene3D" id="3.40.470.10">
    <property type="entry name" value="Uracil-DNA glycosylase-like domain"/>
    <property type="match status" value="1"/>
</dbReference>
<dbReference type="SUPFAM" id="SSF52141">
    <property type="entry name" value="Uracil-DNA glycosylase-like"/>
    <property type="match status" value="1"/>
</dbReference>
<organism evidence="2 3">
    <name type="scientific">Candidatus Avitreponema avistercoris</name>
    <dbReference type="NCBI Taxonomy" id="2840705"/>
    <lineage>
        <taxon>Bacteria</taxon>
        <taxon>Pseudomonadati</taxon>
        <taxon>Spirochaetota</taxon>
        <taxon>Spirochaetia</taxon>
        <taxon>Spirochaetales</taxon>
        <taxon>Candidatus Avitreponema</taxon>
    </lineage>
</organism>
<evidence type="ECO:0000313" key="3">
    <source>
        <dbReference type="Proteomes" id="UP000823616"/>
    </source>
</evidence>
<dbReference type="GO" id="GO:0033958">
    <property type="term" value="F:DNA-deoxyinosine glycosylase activity"/>
    <property type="evidence" value="ECO:0007669"/>
    <property type="project" value="UniProtKB-EC"/>
</dbReference>
<gene>
    <name evidence="2" type="ORF">IAA96_05990</name>
</gene>
<evidence type="ECO:0000259" key="1">
    <source>
        <dbReference type="SMART" id="SM00986"/>
    </source>
</evidence>
<protein>
    <submittedName>
        <fullName evidence="2">DNA-deoxyinosine glycosylase</fullName>
        <ecNumber evidence="2">3.2.2.15</ecNumber>
    </submittedName>
</protein>